<dbReference type="Proteomes" id="UP001208649">
    <property type="component" value="Unassembled WGS sequence"/>
</dbReference>
<gene>
    <name evidence="4" type="ORF">NZ698_13895</name>
</gene>
<keyword evidence="2 3" id="KW-0040">ANK repeat</keyword>
<dbReference type="RefSeq" id="WP_263003804.1">
    <property type="nucleotide sequence ID" value="NZ_JAOTEM010000003.1"/>
</dbReference>
<dbReference type="SMART" id="SM00248">
    <property type="entry name" value="ANK"/>
    <property type="match status" value="2"/>
</dbReference>
<feature type="repeat" description="ANK" evidence="3">
    <location>
        <begin position="87"/>
        <end position="119"/>
    </location>
</feature>
<comment type="caution">
    <text evidence="4">The sequence shown here is derived from an EMBL/GenBank/DDBJ whole genome shotgun (WGS) entry which is preliminary data.</text>
</comment>
<protein>
    <submittedName>
        <fullName evidence="4">Ankyrin repeat domain-containing protein</fullName>
    </submittedName>
</protein>
<organism evidence="4 5">
    <name type="scientific">Chryseobacterium edaphi</name>
    <dbReference type="NCBI Taxonomy" id="2976532"/>
    <lineage>
        <taxon>Bacteria</taxon>
        <taxon>Pseudomonadati</taxon>
        <taxon>Bacteroidota</taxon>
        <taxon>Flavobacteriia</taxon>
        <taxon>Flavobacteriales</taxon>
        <taxon>Weeksellaceae</taxon>
        <taxon>Chryseobacterium group</taxon>
        <taxon>Chryseobacterium</taxon>
    </lineage>
</organism>
<evidence type="ECO:0000256" key="3">
    <source>
        <dbReference type="PROSITE-ProRule" id="PRU00023"/>
    </source>
</evidence>
<keyword evidence="5" id="KW-1185">Reference proteome</keyword>
<evidence type="ECO:0000313" key="4">
    <source>
        <dbReference type="EMBL" id="MCU7618288.1"/>
    </source>
</evidence>
<sequence length="141" mass="16075">MKKLFLSASIITFGIFSAQEFTSQHKQMLTYDDAESFSTLVKKENIDQCFQIENNSYSLLALSIKLNSKKVFQKLIDEKANLEKVCDGKTPLMFAAKYGNTEFAKKLLENGAKKETKTDKGYTTLDYAKKYEKAEIITLLE</sequence>
<dbReference type="Gene3D" id="1.25.40.20">
    <property type="entry name" value="Ankyrin repeat-containing domain"/>
    <property type="match status" value="1"/>
</dbReference>
<proteinExistence type="predicted"/>
<dbReference type="Pfam" id="PF12796">
    <property type="entry name" value="Ank_2"/>
    <property type="match status" value="1"/>
</dbReference>
<accession>A0ABT2W7U9</accession>
<dbReference type="InterPro" id="IPR002110">
    <property type="entry name" value="Ankyrin_rpt"/>
</dbReference>
<name>A0ABT2W7U9_9FLAO</name>
<evidence type="ECO:0000256" key="2">
    <source>
        <dbReference type="ARBA" id="ARBA00023043"/>
    </source>
</evidence>
<dbReference type="SUPFAM" id="SSF48403">
    <property type="entry name" value="Ankyrin repeat"/>
    <property type="match status" value="1"/>
</dbReference>
<evidence type="ECO:0000256" key="1">
    <source>
        <dbReference type="ARBA" id="ARBA00022737"/>
    </source>
</evidence>
<dbReference type="PANTHER" id="PTHR24188">
    <property type="entry name" value="ANKYRIN REPEAT PROTEIN"/>
    <property type="match status" value="1"/>
</dbReference>
<dbReference type="EMBL" id="JAOTEM010000003">
    <property type="protein sequence ID" value="MCU7618288.1"/>
    <property type="molecule type" value="Genomic_DNA"/>
</dbReference>
<evidence type="ECO:0000313" key="5">
    <source>
        <dbReference type="Proteomes" id="UP001208649"/>
    </source>
</evidence>
<dbReference type="PROSITE" id="PS50088">
    <property type="entry name" value="ANK_REPEAT"/>
    <property type="match status" value="1"/>
</dbReference>
<dbReference type="InterPro" id="IPR036770">
    <property type="entry name" value="Ankyrin_rpt-contain_sf"/>
</dbReference>
<reference evidence="5" key="1">
    <citation type="submission" date="2023-07" db="EMBL/GenBank/DDBJ databases">
        <title>Chryseobacterium sp. strain PBS4-4 Genome sequencing and assembly.</title>
        <authorList>
            <person name="Jung Y."/>
        </authorList>
    </citation>
    <scope>NUCLEOTIDE SEQUENCE [LARGE SCALE GENOMIC DNA]</scope>
    <source>
        <strain evidence="5">PBS4-4</strain>
    </source>
</reference>
<keyword evidence="1" id="KW-0677">Repeat</keyword>
<dbReference type="PROSITE" id="PS50297">
    <property type="entry name" value="ANK_REP_REGION"/>
    <property type="match status" value="1"/>
</dbReference>
<dbReference type="PANTHER" id="PTHR24188:SF29">
    <property type="entry name" value="GH09064P"/>
    <property type="match status" value="1"/>
</dbReference>